<feature type="repeat" description="WD" evidence="3">
    <location>
        <begin position="1154"/>
        <end position="1186"/>
    </location>
</feature>
<dbReference type="CDD" id="cd00200">
    <property type="entry name" value="WD40"/>
    <property type="match status" value="2"/>
</dbReference>
<protein>
    <submittedName>
        <fullName evidence="5">WD40 repeat-like protein</fullName>
    </submittedName>
</protein>
<sequence length="1395" mass="153807">MRLADGVYRIKNARTKNYVTLLSKYGDLVSSEQVGQNSEEEEWQIKFSDTNEKCTFQNRALGTFAGHDPEERHVRGTETKHVWRIKKVDGNYAIHTGTGAKSWCFENDRFNSQVFLREESPEITYYQWIFEGTGTIEQLPLDVETAHVIRQRRVSHDKLEWEEVTKFLSDRLPRVPGATFMHERACLPGTRATLLKTISEWTMSSDSLYLLTAPAGAGKSTIAHTVASPAQGKGILGGSFFLHRDFNDRRDAHLVINSLAFQLAHFDLEIAKNIRRTLTRDPDLPSSSTVHNKFSGLIVNPVKNSSAVKGPILLVIDDLDALVNGNTTHSNIRQAFLACIAGLEPELPSALKIFMTSRPEPDITLELASFCQCPLGLDTKETQDDLKKYAMNCMTKIARRYKYLGNNWPGSEAILDFVRKACGLFIWIHTVYLFVMQRDAGAWLKVALSPQPLADVESELDKLYTKALLDHPDVSDSVFYDRFQKVVGGIVVLYDPLSSASLDSLLKLSFYSDDIVSSLQSFLYNTGDDTVRFIHPSFPEFLSDHTRCKDDKLRIDKDFQHCELAKACLAKMHEMLRKNICNLDSSQFNSEIVDLDERIKKNISKELQYACQHWAYHLASLSELDTQVYELVKRFLQNDLLYWLEVLSLLQKMTSTLISLDYVQEKLETHSNANAKELDQLVILVHDAKHFVHEFYTPIGQSSMHIYHSALPFTPQQTIFYETYSSKLERNIKILNGPSLQWSTSAHMTMCVGHTSQVTCMAFSPDGSIIVSCAQDSTLRLWDVKYGVAIGKPLKSHTYRYHCYNFTSVAFSPDGSKIVSGSMEKTASVCLWDVKSGAAIGEPLKGHKKGVSCVAFSPDGSKIVSGSVDGSLCLWDAKSDATIGEPLNGHSDDIMCVAFSSDSSKFVSGSYNRLVCLWDADSGAVIGKPIICHSDMVRCVAFCPDGLKFVSCSDDRTLCLWDGKSGAAIGKPLTGHSGEIYYVVFSPDGSQIVSGSEDNTLRLWDGKFGVAIGEPLKGHSGKVYCIAFSPDGSKFVSGSEDKTLCIWNAKSGITIRALNGHRGSIRCVAYSPDGSKIVSGSDDSALCIWNCNPSTANTEVLNYQSYVDKIKISPDGLVIVSILADGTLNLWDAVLGVAIGKPMIGHSASIPFNAVVFSHDSLKIVSGSYDTTLRLWNAKSGVAIGESLNGHSDLVNCIAFSPDDSKFVSGSYDKSLCLWDAKSGAAIGEPLTGHSTGIDSVQFSPDGTKIASRAKNTVCLWDSISGAAIGELLTGSIEIPISSTYLAFSSDGLHVTIGKSLMWNVSTLSLLTADQAKHAKFPYSTSQSQNFQFHETRWLVDNSGHIICWIPFANTGGNARTAYCDGIFCIGGHNDQFTIIDISNVINRHTVGARP</sequence>
<evidence type="ECO:0000313" key="5">
    <source>
        <dbReference type="EMBL" id="TDL23239.1"/>
    </source>
</evidence>
<dbReference type="SMART" id="SM00320">
    <property type="entry name" value="WD40"/>
    <property type="match status" value="12"/>
</dbReference>
<evidence type="ECO:0000259" key="4">
    <source>
        <dbReference type="Pfam" id="PF24883"/>
    </source>
</evidence>
<name>A0A4Y7Q8M5_9AGAM</name>
<dbReference type="Pfam" id="PF00400">
    <property type="entry name" value="WD40"/>
    <property type="match status" value="11"/>
</dbReference>
<dbReference type="STRING" id="50990.A0A4Y7Q8M5"/>
<feature type="repeat" description="WD" evidence="3">
    <location>
        <begin position="1016"/>
        <end position="1057"/>
    </location>
</feature>
<dbReference type="SUPFAM" id="SSF50978">
    <property type="entry name" value="WD40 repeat-like"/>
    <property type="match status" value="2"/>
</dbReference>
<dbReference type="PROSITE" id="PS50294">
    <property type="entry name" value="WD_REPEATS_REGION"/>
    <property type="match status" value="8"/>
</dbReference>
<dbReference type="InterPro" id="IPR020472">
    <property type="entry name" value="WD40_PAC1"/>
</dbReference>
<dbReference type="SUPFAM" id="SSF52540">
    <property type="entry name" value="P-loop containing nucleoside triphosphate hydrolases"/>
    <property type="match status" value="1"/>
</dbReference>
<dbReference type="InterPro" id="IPR001680">
    <property type="entry name" value="WD40_rpt"/>
</dbReference>
<dbReference type="PROSITE" id="PS00678">
    <property type="entry name" value="WD_REPEATS_1"/>
    <property type="match status" value="3"/>
</dbReference>
<proteinExistence type="predicted"/>
<feature type="repeat" description="WD" evidence="3">
    <location>
        <begin position="930"/>
        <end position="971"/>
    </location>
</feature>
<dbReference type="Pfam" id="PF24883">
    <property type="entry name" value="NPHP3_N"/>
    <property type="match status" value="1"/>
</dbReference>
<dbReference type="PROSITE" id="PS50082">
    <property type="entry name" value="WD_REPEATS_2"/>
    <property type="match status" value="11"/>
</dbReference>
<dbReference type="Gene3D" id="3.40.50.300">
    <property type="entry name" value="P-loop containing nucleotide triphosphate hydrolases"/>
    <property type="match status" value="1"/>
</dbReference>
<dbReference type="VEuPathDB" id="FungiDB:BD410DRAFT_769118"/>
<feature type="domain" description="Nephrocystin 3-like N-terminal" evidence="4">
    <location>
        <begin position="197"/>
        <end position="358"/>
    </location>
</feature>
<feature type="repeat" description="WD" evidence="3">
    <location>
        <begin position="973"/>
        <end position="1005"/>
    </location>
</feature>
<dbReference type="PRINTS" id="PR00320">
    <property type="entry name" value="GPROTEINBRPT"/>
</dbReference>
<feature type="repeat" description="WD" evidence="3">
    <location>
        <begin position="1100"/>
        <end position="1132"/>
    </location>
</feature>
<dbReference type="PANTHER" id="PTHR19848">
    <property type="entry name" value="WD40 REPEAT PROTEIN"/>
    <property type="match status" value="1"/>
</dbReference>
<keyword evidence="6" id="KW-1185">Reference proteome</keyword>
<feature type="repeat" description="WD" evidence="3">
    <location>
        <begin position="1231"/>
        <end position="1271"/>
    </location>
</feature>
<feature type="repeat" description="WD" evidence="3">
    <location>
        <begin position="887"/>
        <end position="928"/>
    </location>
</feature>
<feature type="repeat" description="WD" evidence="3">
    <location>
        <begin position="1058"/>
        <end position="1090"/>
    </location>
</feature>
<evidence type="ECO:0000256" key="2">
    <source>
        <dbReference type="ARBA" id="ARBA00022737"/>
    </source>
</evidence>
<dbReference type="InterPro" id="IPR056884">
    <property type="entry name" value="NPHP3-like_N"/>
</dbReference>
<keyword evidence="1 3" id="KW-0853">WD repeat</keyword>
<dbReference type="InterPro" id="IPR015943">
    <property type="entry name" value="WD40/YVTN_repeat-like_dom_sf"/>
</dbReference>
<dbReference type="InterPro" id="IPR019775">
    <property type="entry name" value="WD40_repeat_CS"/>
</dbReference>
<dbReference type="InterPro" id="IPR027417">
    <property type="entry name" value="P-loop_NTPase"/>
</dbReference>
<dbReference type="InterPro" id="IPR036322">
    <property type="entry name" value="WD40_repeat_dom_sf"/>
</dbReference>
<accession>A0A4Y7Q8M5</accession>
<keyword evidence="2" id="KW-0677">Repeat</keyword>
<dbReference type="Gene3D" id="2.80.10.50">
    <property type="match status" value="1"/>
</dbReference>
<organism evidence="5 6">
    <name type="scientific">Rickenella mellea</name>
    <dbReference type="NCBI Taxonomy" id="50990"/>
    <lineage>
        <taxon>Eukaryota</taxon>
        <taxon>Fungi</taxon>
        <taxon>Dikarya</taxon>
        <taxon>Basidiomycota</taxon>
        <taxon>Agaricomycotina</taxon>
        <taxon>Agaricomycetes</taxon>
        <taxon>Hymenochaetales</taxon>
        <taxon>Rickenellaceae</taxon>
        <taxon>Rickenella</taxon>
    </lineage>
</organism>
<dbReference type="Proteomes" id="UP000294933">
    <property type="component" value="Unassembled WGS sequence"/>
</dbReference>
<feature type="repeat" description="WD" evidence="3">
    <location>
        <begin position="844"/>
        <end position="885"/>
    </location>
</feature>
<evidence type="ECO:0000256" key="1">
    <source>
        <dbReference type="ARBA" id="ARBA00022574"/>
    </source>
</evidence>
<dbReference type="OrthoDB" id="538223at2759"/>
<feature type="repeat" description="WD" evidence="3">
    <location>
        <begin position="1188"/>
        <end position="1229"/>
    </location>
</feature>
<dbReference type="Gene3D" id="2.130.10.10">
    <property type="entry name" value="YVTN repeat-like/Quinoprotein amine dehydrogenase"/>
    <property type="match status" value="5"/>
</dbReference>
<dbReference type="PANTHER" id="PTHR19848:SF8">
    <property type="entry name" value="F-BOX AND WD REPEAT DOMAIN CONTAINING 7"/>
    <property type="match status" value="1"/>
</dbReference>
<gene>
    <name evidence="5" type="ORF">BD410DRAFT_769118</name>
</gene>
<evidence type="ECO:0000256" key="3">
    <source>
        <dbReference type="PROSITE-ProRule" id="PRU00221"/>
    </source>
</evidence>
<dbReference type="EMBL" id="ML170171">
    <property type="protein sequence ID" value="TDL23239.1"/>
    <property type="molecule type" value="Genomic_DNA"/>
</dbReference>
<evidence type="ECO:0000313" key="6">
    <source>
        <dbReference type="Proteomes" id="UP000294933"/>
    </source>
</evidence>
<reference evidence="5 6" key="1">
    <citation type="submission" date="2018-06" db="EMBL/GenBank/DDBJ databases">
        <title>A transcriptomic atlas of mushroom development highlights an independent origin of complex multicellularity.</title>
        <authorList>
            <consortium name="DOE Joint Genome Institute"/>
            <person name="Krizsan K."/>
            <person name="Almasi E."/>
            <person name="Merenyi Z."/>
            <person name="Sahu N."/>
            <person name="Viragh M."/>
            <person name="Koszo T."/>
            <person name="Mondo S."/>
            <person name="Kiss B."/>
            <person name="Balint B."/>
            <person name="Kues U."/>
            <person name="Barry K."/>
            <person name="Hegedus J.C."/>
            <person name="Henrissat B."/>
            <person name="Johnson J."/>
            <person name="Lipzen A."/>
            <person name="Ohm R."/>
            <person name="Nagy I."/>
            <person name="Pangilinan J."/>
            <person name="Yan J."/>
            <person name="Xiong Y."/>
            <person name="Grigoriev I.V."/>
            <person name="Hibbett D.S."/>
            <person name="Nagy L.G."/>
        </authorList>
    </citation>
    <scope>NUCLEOTIDE SEQUENCE [LARGE SCALE GENOMIC DNA]</scope>
    <source>
        <strain evidence="5 6">SZMC22713</strain>
    </source>
</reference>
<feature type="repeat" description="WD" evidence="3">
    <location>
        <begin position="751"/>
        <end position="792"/>
    </location>
</feature>